<dbReference type="Proteomes" id="UP000092695">
    <property type="component" value="Chromosome"/>
</dbReference>
<accession>A0A193LJR7</accession>
<proteinExistence type="inferred from homology"/>
<evidence type="ECO:0000256" key="3">
    <source>
        <dbReference type="ARBA" id="ARBA00022692"/>
    </source>
</evidence>
<feature type="transmembrane region" description="Helical" evidence="6">
    <location>
        <begin position="134"/>
        <end position="156"/>
    </location>
</feature>
<evidence type="ECO:0000313" key="7">
    <source>
        <dbReference type="EMBL" id="ANO52701.1"/>
    </source>
</evidence>
<evidence type="ECO:0000256" key="2">
    <source>
        <dbReference type="ARBA" id="ARBA00009773"/>
    </source>
</evidence>
<evidence type="ECO:0008006" key="9">
    <source>
        <dbReference type="Google" id="ProtNLM"/>
    </source>
</evidence>
<dbReference type="Pfam" id="PF01594">
    <property type="entry name" value="AI-2E_transport"/>
    <property type="match status" value="1"/>
</dbReference>
<comment type="subcellular location">
    <subcellularLocation>
        <location evidence="1">Membrane</location>
        <topology evidence="1">Multi-pass membrane protein</topology>
    </subcellularLocation>
</comment>
<keyword evidence="4 6" id="KW-1133">Transmembrane helix</keyword>
<feature type="transmembrane region" description="Helical" evidence="6">
    <location>
        <begin position="193"/>
        <end position="215"/>
    </location>
</feature>
<comment type="similarity">
    <text evidence="2">Belongs to the autoinducer-2 exporter (AI-2E) (TC 2.A.86) family.</text>
</comment>
<feature type="transmembrane region" description="Helical" evidence="6">
    <location>
        <begin position="45"/>
        <end position="69"/>
    </location>
</feature>
<dbReference type="AlphaFoldDB" id="A0A193LJR7"/>
<dbReference type="EMBL" id="CP016268">
    <property type="protein sequence ID" value="ANO52701.1"/>
    <property type="molecule type" value="Genomic_DNA"/>
</dbReference>
<sequence>MLTVAPLAVLATLYQAAELLVPIAFAILLNFLLSPVVRAFQRLHVPAAFTAATLVTGLLALVVLIFGALAEPAEQWLQEAPRSIRDLKTYSFSANQKLADIQEIAAEVTELGQSDAPAKAQSVVVRGPGMFENIVGSLPSVLTFVGIVVFLTFFLLASGDTLLRRITLCGRSWQECRRIVTIARQVRSELSRYLLTVTAINLSLGLALSGAMYLLDVPNPFLWGLMTALFNFAPYLGAVASASVLTIVGLTTFDTLAEAAMVPSALLVLTILEGQLVTPAILGRRMALSPVFIFLSVIIWGWLWGVAGALMAVPIVTIIKVICDNVPSLNPIGRFVRNEADGDRLPALR</sequence>
<dbReference type="GO" id="GO:0055085">
    <property type="term" value="P:transmembrane transport"/>
    <property type="evidence" value="ECO:0007669"/>
    <property type="project" value="TreeGrafter"/>
</dbReference>
<dbReference type="KEGG" id="woc:BA177_17225"/>
<evidence type="ECO:0000256" key="6">
    <source>
        <dbReference type="SAM" id="Phobius"/>
    </source>
</evidence>
<feature type="transmembrane region" description="Helical" evidence="6">
    <location>
        <begin position="255"/>
        <end position="272"/>
    </location>
</feature>
<keyword evidence="8" id="KW-1185">Reference proteome</keyword>
<dbReference type="InterPro" id="IPR002549">
    <property type="entry name" value="AI-2E-like"/>
</dbReference>
<dbReference type="PANTHER" id="PTHR21716">
    <property type="entry name" value="TRANSMEMBRANE PROTEIN"/>
    <property type="match status" value="1"/>
</dbReference>
<feature type="transmembrane region" description="Helical" evidence="6">
    <location>
        <begin position="292"/>
        <end position="319"/>
    </location>
</feature>
<evidence type="ECO:0000256" key="1">
    <source>
        <dbReference type="ARBA" id="ARBA00004141"/>
    </source>
</evidence>
<name>A0A193LJR7_9GAMM</name>
<feature type="transmembrane region" description="Helical" evidence="6">
    <location>
        <begin position="12"/>
        <end position="33"/>
    </location>
</feature>
<evidence type="ECO:0000313" key="8">
    <source>
        <dbReference type="Proteomes" id="UP000092695"/>
    </source>
</evidence>
<keyword evidence="3 6" id="KW-0812">Transmembrane</keyword>
<dbReference type="PANTHER" id="PTHR21716:SF16">
    <property type="entry name" value="BLL1467 PROTEIN"/>
    <property type="match status" value="1"/>
</dbReference>
<dbReference type="GO" id="GO:0016020">
    <property type="term" value="C:membrane"/>
    <property type="evidence" value="ECO:0007669"/>
    <property type="project" value="UniProtKB-SubCell"/>
</dbReference>
<dbReference type="STRING" id="1548547.BA177_17225"/>
<protein>
    <recommendedName>
        <fullName evidence="9">AI-2E family transporter</fullName>
    </recommendedName>
</protein>
<organism evidence="7 8">
    <name type="scientific">Woeseia oceani</name>
    <dbReference type="NCBI Taxonomy" id="1548547"/>
    <lineage>
        <taxon>Bacteria</taxon>
        <taxon>Pseudomonadati</taxon>
        <taxon>Pseudomonadota</taxon>
        <taxon>Gammaproteobacteria</taxon>
        <taxon>Woeseiales</taxon>
        <taxon>Woeseiaceae</taxon>
        <taxon>Woeseia</taxon>
    </lineage>
</organism>
<gene>
    <name evidence="7" type="ORF">BA177_17225</name>
</gene>
<keyword evidence="5 6" id="KW-0472">Membrane</keyword>
<evidence type="ECO:0000256" key="5">
    <source>
        <dbReference type="ARBA" id="ARBA00023136"/>
    </source>
</evidence>
<reference evidence="7 8" key="1">
    <citation type="submission" date="2016-06" db="EMBL/GenBank/DDBJ databases">
        <title>Complete genome sequence of a deep-branching marine Gamma Proteobacterium Woeseia oceani type strain XK5.</title>
        <authorList>
            <person name="Mu D."/>
            <person name="Du Z."/>
        </authorList>
    </citation>
    <scope>NUCLEOTIDE SEQUENCE [LARGE SCALE GENOMIC DNA]</scope>
    <source>
        <strain evidence="7 8">XK5</strain>
    </source>
</reference>
<feature type="transmembrane region" description="Helical" evidence="6">
    <location>
        <begin position="221"/>
        <end position="248"/>
    </location>
</feature>
<evidence type="ECO:0000256" key="4">
    <source>
        <dbReference type="ARBA" id="ARBA00022989"/>
    </source>
</evidence>